<feature type="transmembrane region" description="Helical" evidence="1">
    <location>
        <begin position="260"/>
        <end position="281"/>
    </location>
</feature>
<keyword evidence="1" id="KW-0472">Membrane</keyword>
<evidence type="ECO:0000313" key="4">
    <source>
        <dbReference type="Proteomes" id="UP001500879"/>
    </source>
</evidence>
<dbReference type="GO" id="GO:0016746">
    <property type="term" value="F:acyltransferase activity"/>
    <property type="evidence" value="ECO:0007669"/>
    <property type="project" value="UniProtKB-KW"/>
</dbReference>
<evidence type="ECO:0000256" key="1">
    <source>
        <dbReference type="SAM" id="Phobius"/>
    </source>
</evidence>
<organism evidence="3 4">
    <name type="scientific">Streptomyces luteireticuli</name>
    <dbReference type="NCBI Taxonomy" id="173858"/>
    <lineage>
        <taxon>Bacteria</taxon>
        <taxon>Bacillati</taxon>
        <taxon>Actinomycetota</taxon>
        <taxon>Actinomycetes</taxon>
        <taxon>Kitasatosporales</taxon>
        <taxon>Streptomycetaceae</taxon>
        <taxon>Streptomyces</taxon>
    </lineage>
</organism>
<proteinExistence type="predicted"/>
<feature type="domain" description="Acyltransferase 3" evidence="2">
    <location>
        <begin position="23"/>
        <end position="340"/>
    </location>
</feature>
<feature type="transmembrane region" description="Helical" evidence="1">
    <location>
        <begin position="325"/>
        <end position="345"/>
    </location>
</feature>
<dbReference type="PANTHER" id="PTHR23028:SF53">
    <property type="entry name" value="ACYL_TRANSF_3 DOMAIN-CONTAINING PROTEIN"/>
    <property type="match status" value="1"/>
</dbReference>
<feature type="transmembrane region" description="Helical" evidence="1">
    <location>
        <begin position="288"/>
        <end position="305"/>
    </location>
</feature>
<protein>
    <submittedName>
        <fullName evidence="3">Acyltransferase</fullName>
    </submittedName>
</protein>
<feature type="transmembrane region" description="Helical" evidence="1">
    <location>
        <begin position="199"/>
        <end position="221"/>
    </location>
</feature>
<keyword evidence="3" id="KW-0012">Acyltransferase</keyword>
<feature type="transmembrane region" description="Helical" evidence="1">
    <location>
        <begin position="21"/>
        <end position="43"/>
    </location>
</feature>
<feature type="transmembrane region" description="Helical" evidence="1">
    <location>
        <begin position="63"/>
        <end position="87"/>
    </location>
</feature>
<accession>A0ABN0Z194</accession>
<dbReference type="Proteomes" id="UP001500879">
    <property type="component" value="Unassembled WGS sequence"/>
</dbReference>
<sequence length="396" mass="44925">MDIARRRGLDHAPVGGWSSSRLYALDGLRLVAALMVVAFHLMAYNGPGWTAAVQSRFPGAHRFAYYGWLGVPLFFLISGFVICMSGWGKSLGDFALSRFTRLYPAYWFAVLAAVFTLWMFPGSRDVPTLSDLAVNLTMFQDPLGVDRVDSVYWSLWAEVRFYMLFALVARRGITYRRLVVFCLGWGAAGLFAAELGNGLVRAIVMPEHCWYFIAGMALHLTYRFKPNILLWGIVACCFLLGQHFLIAAHKSSQYYAGVKAPLWPALIVLVVMFAAMSAVAVGLTNRITWRWLPAAGILTYPLYLLHEDIGWIFIRNMEHRMPPYAILSILITMLLVASWLTHRYIEDPLGRWLRRKLKSGVEEMRFYSLSISAIEPFRSDGSRRTERTTPPRQDGE</sequence>
<name>A0ABN0Z194_9ACTN</name>
<dbReference type="InterPro" id="IPR050879">
    <property type="entry name" value="Acyltransferase_3"/>
</dbReference>
<keyword evidence="1" id="KW-1133">Transmembrane helix</keyword>
<keyword evidence="1" id="KW-0812">Transmembrane</keyword>
<dbReference type="EMBL" id="BAAABX010000058">
    <property type="protein sequence ID" value="GAA0427515.1"/>
    <property type="molecule type" value="Genomic_DNA"/>
</dbReference>
<evidence type="ECO:0000259" key="2">
    <source>
        <dbReference type="Pfam" id="PF01757"/>
    </source>
</evidence>
<keyword evidence="4" id="KW-1185">Reference proteome</keyword>
<dbReference type="InterPro" id="IPR002656">
    <property type="entry name" value="Acyl_transf_3_dom"/>
</dbReference>
<evidence type="ECO:0000313" key="3">
    <source>
        <dbReference type="EMBL" id="GAA0427515.1"/>
    </source>
</evidence>
<dbReference type="Pfam" id="PF01757">
    <property type="entry name" value="Acyl_transf_3"/>
    <property type="match status" value="1"/>
</dbReference>
<gene>
    <name evidence="3" type="ORF">GCM10010357_56450</name>
</gene>
<reference evidence="3 4" key="1">
    <citation type="journal article" date="2019" name="Int. J. Syst. Evol. Microbiol.">
        <title>The Global Catalogue of Microorganisms (GCM) 10K type strain sequencing project: providing services to taxonomists for standard genome sequencing and annotation.</title>
        <authorList>
            <consortium name="The Broad Institute Genomics Platform"/>
            <consortium name="The Broad Institute Genome Sequencing Center for Infectious Disease"/>
            <person name="Wu L."/>
            <person name="Ma J."/>
        </authorList>
    </citation>
    <scope>NUCLEOTIDE SEQUENCE [LARGE SCALE GENOMIC DNA]</scope>
    <source>
        <strain evidence="3 4">JCM 4788</strain>
    </source>
</reference>
<feature type="transmembrane region" description="Helical" evidence="1">
    <location>
        <begin position="228"/>
        <end position="248"/>
    </location>
</feature>
<feature type="transmembrane region" description="Helical" evidence="1">
    <location>
        <begin position="175"/>
        <end position="193"/>
    </location>
</feature>
<dbReference type="PANTHER" id="PTHR23028">
    <property type="entry name" value="ACETYLTRANSFERASE"/>
    <property type="match status" value="1"/>
</dbReference>
<feature type="transmembrane region" description="Helical" evidence="1">
    <location>
        <begin position="99"/>
        <end position="120"/>
    </location>
</feature>
<comment type="caution">
    <text evidence="3">The sequence shown here is derived from an EMBL/GenBank/DDBJ whole genome shotgun (WGS) entry which is preliminary data.</text>
</comment>
<keyword evidence="3" id="KW-0808">Transferase</keyword>